<dbReference type="EMBL" id="MT142960">
    <property type="protein sequence ID" value="QJA91078.1"/>
    <property type="molecule type" value="Genomic_DNA"/>
</dbReference>
<evidence type="ECO:0000313" key="3">
    <source>
        <dbReference type="EMBL" id="QJA91078.1"/>
    </source>
</evidence>
<evidence type="ECO:0000313" key="1">
    <source>
        <dbReference type="EMBL" id="QJA44457.1"/>
    </source>
</evidence>
<organism evidence="1">
    <name type="scientific">viral metagenome</name>
    <dbReference type="NCBI Taxonomy" id="1070528"/>
    <lineage>
        <taxon>unclassified sequences</taxon>
        <taxon>metagenomes</taxon>
        <taxon>organismal metagenomes</taxon>
    </lineage>
</organism>
<accession>A0A6H1ZAQ7</accession>
<evidence type="ECO:0000313" key="4">
    <source>
        <dbReference type="EMBL" id="QJH95203.1"/>
    </source>
</evidence>
<dbReference type="EMBL" id="MT143976">
    <property type="protein sequence ID" value="QJA44457.1"/>
    <property type="molecule type" value="Genomic_DNA"/>
</dbReference>
<proteinExistence type="predicted"/>
<name>A0A6H1ZAQ7_9ZZZZ</name>
<gene>
    <name evidence="2" type="ORF">MM415A00921_0027</name>
    <name evidence="3" type="ORF">MM415B03482_0005</name>
    <name evidence="1" type="ORF">TM448A00108_0084</name>
    <name evidence="4" type="ORF">TM448B00355_0056</name>
</gene>
<dbReference type="AlphaFoldDB" id="A0A6H1ZAQ7"/>
<dbReference type="EMBL" id="MT142375">
    <property type="protein sequence ID" value="QJA79298.1"/>
    <property type="molecule type" value="Genomic_DNA"/>
</dbReference>
<evidence type="ECO:0000313" key="2">
    <source>
        <dbReference type="EMBL" id="QJA79298.1"/>
    </source>
</evidence>
<sequence length="52" mass="6107">MKKLFEIEWPDDCGPEWMNKFNLESCLFSDTFISGVKINVKEIEIPQLEKGE</sequence>
<protein>
    <submittedName>
        <fullName evidence="1">Uncharacterized protein</fullName>
    </submittedName>
</protein>
<reference evidence="1" key="1">
    <citation type="submission" date="2020-03" db="EMBL/GenBank/DDBJ databases">
        <title>The deep terrestrial virosphere.</title>
        <authorList>
            <person name="Holmfeldt K."/>
            <person name="Nilsson E."/>
            <person name="Simone D."/>
            <person name="Lopez-Fernandez M."/>
            <person name="Wu X."/>
            <person name="de Brujin I."/>
            <person name="Lundin D."/>
            <person name="Andersson A."/>
            <person name="Bertilsson S."/>
            <person name="Dopson M."/>
        </authorList>
    </citation>
    <scope>NUCLEOTIDE SEQUENCE</scope>
    <source>
        <strain evidence="2">MM415A00921</strain>
        <strain evidence="3">MM415B03482</strain>
        <strain evidence="1">TM448A00108</strain>
        <strain evidence="4">TM448B00355</strain>
    </source>
</reference>
<dbReference type="EMBL" id="MT144614">
    <property type="protein sequence ID" value="QJH95203.1"/>
    <property type="molecule type" value="Genomic_DNA"/>
</dbReference>